<comment type="caution">
    <text evidence="1">The sequence shown here is derived from an EMBL/GenBank/DDBJ whole genome shotgun (WGS) entry which is preliminary data.</text>
</comment>
<keyword evidence="2" id="KW-1185">Reference proteome</keyword>
<gene>
    <name evidence="1" type="ORF">HDF14_005081</name>
</gene>
<dbReference type="EMBL" id="JACHEB010000015">
    <property type="protein sequence ID" value="MBB5331434.1"/>
    <property type="molecule type" value="Genomic_DNA"/>
</dbReference>
<sequence length="58" mass="5683">MAHEAEGLAIDADDAGDGLGGAGPVGGVGVGEVVCGGPNAEVWVVCDEWRGGRTLLGY</sequence>
<reference evidence="1 2" key="1">
    <citation type="submission" date="2020-08" db="EMBL/GenBank/DDBJ databases">
        <title>Genomic Encyclopedia of Type Strains, Phase IV (KMG-V): Genome sequencing to study the core and pangenomes of soil and plant-associated prokaryotes.</title>
        <authorList>
            <person name="Whitman W."/>
        </authorList>
    </citation>
    <scope>NUCLEOTIDE SEQUENCE [LARGE SCALE GENOMIC DNA]</scope>
    <source>
        <strain evidence="1 2">X5P2</strain>
    </source>
</reference>
<accession>A0A9X0U6A7</accession>
<dbReference type="Proteomes" id="UP000535182">
    <property type="component" value="Unassembled WGS sequence"/>
</dbReference>
<proteinExistence type="predicted"/>
<evidence type="ECO:0000313" key="1">
    <source>
        <dbReference type="EMBL" id="MBB5331434.1"/>
    </source>
</evidence>
<protein>
    <submittedName>
        <fullName evidence="1">Uncharacterized protein</fullName>
    </submittedName>
</protein>
<dbReference type="AlphaFoldDB" id="A0A9X0U6A7"/>
<name>A0A9X0U6A7_9BACT</name>
<organism evidence="1 2">
    <name type="scientific">Tunturiibacter gelidiferens</name>
    <dbReference type="NCBI Taxonomy" id="3069689"/>
    <lineage>
        <taxon>Bacteria</taxon>
        <taxon>Pseudomonadati</taxon>
        <taxon>Acidobacteriota</taxon>
        <taxon>Terriglobia</taxon>
        <taxon>Terriglobales</taxon>
        <taxon>Acidobacteriaceae</taxon>
        <taxon>Tunturiibacter</taxon>
    </lineage>
</organism>
<evidence type="ECO:0000313" key="2">
    <source>
        <dbReference type="Proteomes" id="UP000535182"/>
    </source>
</evidence>